<feature type="region of interest" description="Disordered" evidence="1">
    <location>
        <begin position="161"/>
        <end position="187"/>
    </location>
</feature>
<evidence type="ECO:0000313" key="2">
    <source>
        <dbReference type="EMBL" id="KAG7195066.1"/>
    </source>
</evidence>
<accession>A0A9P7VCN5</accession>
<keyword evidence="3" id="KW-1185">Reference proteome</keyword>
<evidence type="ECO:0000256" key="1">
    <source>
        <dbReference type="SAM" id="MobiDB-lite"/>
    </source>
</evidence>
<dbReference type="EMBL" id="JAHMUF010000005">
    <property type="protein sequence ID" value="KAG7195066.1"/>
    <property type="molecule type" value="Genomic_DNA"/>
</dbReference>
<feature type="compositionally biased region" description="Polar residues" evidence="1">
    <location>
        <begin position="170"/>
        <end position="181"/>
    </location>
</feature>
<dbReference type="Proteomes" id="UP000790833">
    <property type="component" value="Unassembled WGS sequence"/>
</dbReference>
<reference evidence="2" key="1">
    <citation type="submission" date="2021-03" db="EMBL/GenBank/DDBJ databases">
        <authorList>
            <person name="Palmer J.M."/>
        </authorList>
    </citation>
    <scope>NUCLEOTIDE SEQUENCE</scope>
    <source>
        <strain evidence="2">ARV_011</strain>
    </source>
</reference>
<gene>
    <name evidence="2" type="ORF">KQ657_004180</name>
</gene>
<dbReference type="GeneID" id="66117554"/>
<sequence length="297" mass="33880">MAIVKEPYYGEKLTTVKTPLGQLTNSTPEGVFMRPVTFGPNVFAAPLFHLSADFVKRGAKSAVCLRLMDSEDVFAHERTPKRRSVEPYYGTKYKTDKPITVSDKFRYFLTNELAVVSDNDDDDVDADGDDSDMSDYMDSFTVDLSDLEDYQVQRYHMRKNGNMKIRPPRNSFSSTAVSDNYESVDDDDRDLDAELEDKENQEMKLIRIQSMGRLNFSKPDYLENVEECSEKLFVKSLNPNNLLNPKSRKSSIVTKSPSFIGGDNNINNHVVDIFSLEVKSLSIRDDYESYPLSDFLI</sequence>
<organism evidence="2 3">
    <name type="scientific">Scheffersomyces spartinae</name>
    <dbReference type="NCBI Taxonomy" id="45513"/>
    <lineage>
        <taxon>Eukaryota</taxon>
        <taxon>Fungi</taxon>
        <taxon>Dikarya</taxon>
        <taxon>Ascomycota</taxon>
        <taxon>Saccharomycotina</taxon>
        <taxon>Pichiomycetes</taxon>
        <taxon>Debaryomycetaceae</taxon>
        <taxon>Scheffersomyces</taxon>
    </lineage>
</organism>
<evidence type="ECO:0000313" key="3">
    <source>
        <dbReference type="Proteomes" id="UP000790833"/>
    </source>
</evidence>
<dbReference type="AlphaFoldDB" id="A0A9P7VCN5"/>
<dbReference type="RefSeq" id="XP_043050613.1">
    <property type="nucleotide sequence ID" value="XM_043194862.1"/>
</dbReference>
<name>A0A9P7VCN5_9ASCO</name>
<protein>
    <submittedName>
        <fullName evidence="2">Uncharacterized protein</fullName>
    </submittedName>
</protein>
<comment type="caution">
    <text evidence="2">The sequence shown here is derived from an EMBL/GenBank/DDBJ whole genome shotgun (WGS) entry which is preliminary data.</text>
</comment>
<proteinExistence type="predicted"/>